<evidence type="ECO:0000256" key="3">
    <source>
        <dbReference type="ARBA" id="ARBA00022729"/>
    </source>
</evidence>
<sequence>MKCDYALVFLLLKAAVTLWGECALQKLYVILLKLMGEFHKQIVLCLPDVSGQDTVSQSPLSVTVGEKEEVIISCFTTQSRALQWYRQYPNQALKHLVRGQSGEPQKERITATMNYREKGSNLSITGTEVTDAATYLCAVETQ</sequence>
<keyword evidence="8" id="KW-0391">Immunity</keyword>
<keyword evidence="4" id="KW-0472">Membrane</keyword>
<dbReference type="Proteomes" id="UP000314986">
    <property type="component" value="Unassembled WGS sequence"/>
</dbReference>
<dbReference type="Ensembl" id="ENSCMIT00000014892.1">
    <property type="protein sequence ID" value="ENSCMIP00000014581.1"/>
    <property type="gene ID" value="ENSCMIG00000007205.1"/>
</dbReference>
<evidence type="ECO:0000313" key="10">
    <source>
        <dbReference type="Ensembl" id="ENSCMIP00000014581.1"/>
    </source>
</evidence>
<keyword evidence="8" id="KW-1064">Adaptive immunity</keyword>
<reference evidence="11" key="3">
    <citation type="journal article" date="2014" name="Nature">
        <title>Elephant shark genome provides unique insights into gnathostome evolution.</title>
        <authorList>
            <consortium name="International Elephant Shark Genome Sequencing Consortium"/>
            <person name="Venkatesh B."/>
            <person name="Lee A.P."/>
            <person name="Ravi V."/>
            <person name="Maurya A.K."/>
            <person name="Lian M.M."/>
            <person name="Swann J.B."/>
            <person name="Ohta Y."/>
            <person name="Flajnik M.F."/>
            <person name="Sutoh Y."/>
            <person name="Kasahara M."/>
            <person name="Hoon S."/>
            <person name="Gangu V."/>
            <person name="Roy S.W."/>
            <person name="Irimia M."/>
            <person name="Korzh V."/>
            <person name="Kondrychyn I."/>
            <person name="Lim Z.W."/>
            <person name="Tay B.H."/>
            <person name="Tohari S."/>
            <person name="Kong K.W."/>
            <person name="Ho S."/>
            <person name="Lorente-Galdos B."/>
            <person name="Quilez J."/>
            <person name="Marques-Bonet T."/>
            <person name="Raney B.J."/>
            <person name="Ingham P.W."/>
            <person name="Tay A."/>
            <person name="Hillier L.W."/>
            <person name="Minx P."/>
            <person name="Boehm T."/>
            <person name="Wilson R.K."/>
            <person name="Brenner S."/>
            <person name="Warren W.C."/>
        </authorList>
    </citation>
    <scope>NUCLEOTIDE SEQUENCE [LARGE SCALE GENOMIC DNA]</scope>
</reference>
<dbReference type="InterPro" id="IPR013106">
    <property type="entry name" value="Ig_V-set"/>
</dbReference>
<comment type="subcellular location">
    <subcellularLocation>
        <location evidence="1">Cell membrane</location>
    </subcellularLocation>
</comment>
<dbReference type="GeneTree" id="ENSGT01150000287165"/>
<dbReference type="GO" id="GO:0042101">
    <property type="term" value="C:T cell receptor complex"/>
    <property type="evidence" value="ECO:0007669"/>
    <property type="project" value="UniProtKB-KW"/>
</dbReference>
<evidence type="ECO:0000313" key="11">
    <source>
        <dbReference type="Proteomes" id="UP000314986"/>
    </source>
</evidence>
<evidence type="ECO:0000256" key="7">
    <source>
        <dbReference type="ARBA" id="ARBA00038651"/>
    </source>
</evidence>
<dbReference type="InterPro" id="IPR007110">
    <property type="entry name" value="Ig-like_dom"/>
</dbReference>
<dbReference type="InterPro" id="IPR013783">
    <property type="entry name" value="Ig-like_fold"/>
</dbReference>
<evidence type="ECO:0000259" key="9">
    <source>
        <dbReference type="PROSITE" id="PS50835"/>
    </source>
</evidence>
<keyword evidence="2" id="KW-1003">Cell membrane</keyword>
<evidence type="ECO:0000256" key="2">
    <source>
        <dbReference type="ARBA" id="ARBA00022475"/>
    </source>
</evidence>
<keyword evidence="5" id="KW-1015">Disulfide bond</keyword>
<dbReference type="PROSITE" id="PS50835">
    <property type="entry name" value="IG_LIKE"/>
    <property type="match status" value="1"/>
</dbReference>
<dbReference type="InterPro" id="IPR051896">
    <property type="entry name" value="TCR_alpha_variable"/>
</dbReference>
<dbReference type="Pfam" id="PF07686">
    <property type="entry name" value="V-set"/>
    <property type="match status" value="1"/>
</dbReference>
<proteinExistence type="predicted"/>
<protein>
    <recommendedName>
        <fullName evidence="9">Ig-like domain-containing protein</fullName>
    </recommendedName>
</protein>
<feature type="domain" description="Ig-like" evidence="9">
    <location>
        <begin position="47"/>
        <end position="142"/>
    </location>
</feature>
<reference evidence="11" key="1">
    <citation type="journal article" date="2006" name="Science">
        <title>Ancient noncoding elements conserved in the human genome.</title>
        <authorList>
            <person name="Venkatesh B."/>
            <person name="Kirkness E.F."/>
            <person name="Loh Y.H."/>
            <person name="Halpern A.L."/>
            <person name="Lee A.P."/>
            <person name="Johnson J."/>
            <person name="Dandona N."/>
            <person name="Viswanathan L.D."/>
            <person name="Tay A."/>
            <person name="Venter J.C."/>
            <person name="Strausberg R.L."/>
            <person name="Brenner S."/>
        </authorList>
    </citation>
    <scope>NUCLEOTIDE SEQUENCE [LARGE SCALE GENOMIC DNA]</scope>
</reference>
<evidence type="ECO:0000256" key="6">
    <source>
        <dbReference type="ARBA" id="ARBA00023180"/>
    </source>
</evidence>
<reference evidence="11" key="2">
    <citation type="journal article" date="2007" name="PLoS Biol.">
        <title>Survey sequencing and comparative analysis of the elephant shark (Callorhinchus milii) genome.</title>
        <authorList>
            <person name="Venkatesh B."/>
            <person name="Kirkness E.F."/>
            <person name="Loh Y.H."/>
            <person name="Halpern A.L."/>
            <person name="Lee A.P."/>
            <person name="Johnson J."/>
            <person name="Dandona N."/>
            <person name="Viswanathan L.D."/>
            <person name="Tay A."/>
            <person name="Venter J.C."/>
            <person name="Strausberg R.L."/>
            <person name="Brenner S."/>
        </authorList>
    </citation>
    <scope>NUCLEOTIDE SEQUENCE [LARGE SCALE GENOMIC DNA]</scope>
</reference>
<evidence type="ECO:0000256" key="4">
    <source>
        <dbReference type="ARBA" id="ARBA00023136"/>
    </source>
</evidence>
<dbReference type="InParanoid" id="A0A4W3HF85"/>
<keyword evidence="6" id="KW-0325">Glycoprotein</keyword>
<organism evidence="10 11">
    <name type="scientific">Callorhinchus milii</name>
    <name type="common">Ghost shark</name>
    <dbReference type="NCBI Taxonomy" id="7868"/>
    <lineage>
        <taxon>Eukaryota</taxon>
        <taxon>Metazoa</taxon>
        <taxon>Chordata</taxon>
        <taxon>Craniata</taxon>
        <taxon>Vertebrata</taxon>
        <taxon>Chondrichthyes</taxon>
        <taxon>Holocephali</taxon>
        <taxon>Chimaeriformes</taxon>
        <taxon>Callorhinchidae</taxon>
        <taxon>Callorhinchus</taxon>
    </lineage>
</organism>
<accession>A0A4W3HF85</accession>
<evidence type="ECO:0000256" key="5">
    <source>
        <dbReference type="ARBA" id="ARBA00023157"/>
    </source>
</evidence>
<dbReference type="PANTHER" id="PTHR19339:SF5">
    <property type="entry name" value="IG-LIKE DOMAIN-CONTAINING PROTEIN"/>
    <property type="match status" value="1"/>
</dbReference>
<dbReference type="PANTHER" id="PTHR19339">
    <property type="entry name" value="T CELL RECEPTOR ALPHA VARIABLE 39"/>
    <property type="match status" value="1"/>
</dbReference>
<comment type="subunit">
    <text evidence="7">Alpha-beta TR is a heterodimer composed of an alpha and beta chain; disulfide-linked. The alpha-beta TR is associated with the transmembrane signaling CD3 coreceptor proteins to form the TR-CD3 (TcR or TCR). The assembly of alpha-beta TR heterodimers with CD3 occurs in the endoplasmic reticulum where a single alpha-beta TR heterodimer associates with one CD3D-CD3E heterodimer, one CD3G-CD3E heterodimer and one CD247 homodimer forming a stable octameric structure. CD3D-CD3E and CD3G-CD3E heterodimers preferentially associate with TR alpha and TR beta chains, respectively. The association of the CD247 homodimer is the last step of TcR assembly in the endoplasmic reticulum and is required for transport to the cell surface.</text>
</comment>
<dbReference type="AlphaFoldDB" id="A0A4W3HF85"/>
<evidence type="ECO:0000256" key="1">
    <source>
        <dbReference type="ARBA" id="ARBA00004236"/>
    </source>
</evidence>
<dbReference type="InterPro" id="IPR036179">
    <property type="entry name" value="Ig-like_dom_sf"/>
</dbReference>
<keyword evidence="11" id="KW-1185">Reference proteome</keyword>
<reference evidence="10" key="4">
    <citation type="submission" date="2025-08" db="UniProtKB">
        <authorList>
            <consortium name="Ensembl"/>
        </authorList>
    </citation>
    <scope>IDENTIFICATION</scope>
</reference>
<keyword evidence="3" id="KW-0732">Signal</keyword>
<keyword evidence="8" id="KW-1279">T cell receptor</keyword>
<dbReference type="SUPFAM" id="SSF48726">
    <property type="entry name" value="Immunoglobulin"/>
    <property type="match status" value="1"/>
</dbReference>
<evidence type="ECO:0000256" key="8">
    <source>
        <dbReference type="ARBA" id="ARBA00043266"/>
    </source>
</evidence>
<dbReference type="Gene3D" id="2.60.40.10">
    <property type="entry name" value="Immunoglobulins"/>
    <property type="match status" value="1"/>
</dbReference>
<reference evidence="10" key="5">
    <citation type="submission" date="2025-09" db="UniProtKB">
        <authorList>
            <consortium name="Ensembl"/>
        </authorList>
    </citation>
    <scope>IDENTIFICATION</scope>
</reference>
<name>A0A4W3HF85_CALMI</name>